<dbReference type="Proteomes" id="UP000271098">
    <property type="component" value="Unassembled WGS sequence"/>
</dbReference>
<protein>
    <submittedName>
        <fullName evidence="3">tRNA_int_end_N2 domain-containing protein</fullName>
    </submittedName>
</protein>
<reference evidence="3" key="1">
    <citation type="submission" date="2016-06" db="UniProtKB">
        <authorList>
            <consortium name="WormBaseParasite"/>
        </authorList>
    </citation>
    <scope>IDENTIFICATION</scope>
</reference>
<accession>A0A183EMG8</accession>
<reference evidence="1 2" key="2">
    <citation type="submission" date="2018-11" db="EMBL/GenBank/DDBJ databases">
        <authorList>
            <consortium name="Pathogen Informatics"/>
        </authorList>
    </citation>
    <scope>NUCLEOTIDE SEQUENCE [LARGE SCALE GENOMIC DNA]</scope>
</reference>
<name>A0A183EMG8_9BILA</name>
<gene>
    <name evidence="1" type="ORF">GPUH_LOCUS22158</name>
</gene>
<evidence type="ECO:0000313" key="3">
    <source>
        <dbReference type="WBParaSite" id="GPUH_0002218601-mRNA-1"/>
    </source>
</evidence>
<evidence type="ECO:0000313" key="1">
    <source>
        <dbReference type="EMBL" id="VDN39574.1"/>
    </source>
</evidence>
<proteinExistence type="predicted"/>
<dbReference type="WBParaSite" id="GPUH_0002218601-mRNA-1">
    <property type="protein sequence ID" value="GPUH_0002218601-mRNA-1"/>
    <property type="gene ID" value="GPUH_0002218601"/>
</dbReference>
<dbReference type="EMBL" id="UYRT01094393">
    <property type="protein sequence ID" value="VDN39574.1"/>
    <property type="molecule type" value="Genomic_DNA"/>
</dbReference>
<sequence length="174" mass="19774">MGQLFGCSVHIPHAALQHAPEIATLKSELKLVENRVSQNEVRLEDTIRTVEANERVQRSLNVRIYGFDFTRCNVPRPNEPNQFDVTTPAELVRQLMIDVCLIFSPPVHITAPALITLRRLSREFQDVATVALQLRAKGFVAYSTDNRIRVGPRNDSRWYHYTDPAIHSMLNPSG</sequence>
<dbReference type="AlphaFoldDB" id="A0A183EMG8"/>
<keyword evidence="2" id="KW-1185">Reference proteome</keyword>
<organism evidence="3">
    <name type="scientific">Gongylonema pulchrum</name>
    <dbReference type="NCBI Taxonomy" id="637853"/>
    <lineage>
        <taxon>Eukaryota</taxon>
        <taxon>Metazoa</taxon>
        <taxon>Ecdysozoa</taxon>
        <taxon>Nematoda</taxon>
        <taxon>Chromadorea</taxon>
        <taxon>Rhabditida</taxon>
        <taxon>Spirurina</taxon>
        <taxon>Spiruromorpha</taxon>
        <taxon>Spiruroidea</taxon>
        <taxon>Gongylonematidae</taxon>
        <taxon>Gongylonema</taxon>
    </lineage>
</organism>
<evidence type="ECO:0000313" key="2">
    <source>
        <dbReference type="Proteomes" id="UP000271098"/>
    </source>
</evidence>